<dbReference type="InterPro" id="IPR017452">
    <property type="entry name" value="GPCR_Rhodpsn_7TM"/>
</dbReference>
<protein>
    <submittedName>
        <fullName evidence="14">5-hydroxytryptamine receptor 7</fullName>
    </submittedName>
</protein>
<dbReference type="GO" id="GO:0005886">
    <property type="term" value="C:plasma membrane"/>
    <property type="evidence" value="ECO:0007669"/>
    <property type="project" value="UniProtKB-SubCell"/>
</dbReference>
<feature type="transmembrane region" description="Helical" evidence="12">
    <location>
        <begin position="188"/>
        <end position="206"/>
    </location>
</feature>
<dbReference type="SUPFAM" id="SSF81321">
    <property type="entry name" value="Family A G protein-coupled receptor-like"/>
    <property type="match status" value="2"/>
</dbReference>
<evidence type="ECO:0000256" key="3">
    <source>
        <dbReference type="ARBA" id="ARBA00022475"/>
    </source>
</evidence>
<evidence type="ECO:0000256" key="7">
    <source>
        <dbReference type="ARBA" id="ARBA00023136"/>
    </source>
</evidence>
<gene>
    <name evidence="14" type="primary">htr7</name>
    <name evidence="14" type="ORF">EVAR_53142_1</name>
</gene>
<evidence type="ECO:0000313" key="15">
    <source>
        <dbReference type="Proteomes" id="UP000299102"/>
    </source>
</evidence>
<dbReference type="Pfam" id="PF00001">
    <property type="entry name" value="7tm_1"/>
    <property type="match status" value="1"/>
</dbReference>
<keyword evidence="5 12" id="KW-1133">Transmembrane helix</keyword>
<evidence type="ECO:0000256" key="1">
    <source>
        <dbReference type="ARBA" id="ARBA00004651"/>
    </source>
</evidence>
<feature type="transmembrane region" description="Helical" evidence="12">
    <location>
        <begin position="38"/>
        <end position="59"/>
    </location>
</feature>
<evidence type="ECO:0000259" key="13">
    <source>
        <dbReference type="PROSITE" id="PS50262"/>
    </source>
</evidence>
<dbReference type="PANTHER" id="PTHR24248:SF66">
    <property type="entry name" value="OCTOPAMINE RECEPTOR BETA-3R"/>
    <property type="match status" value="1"/>
</dbReference>
<dbReference type="PANTHER" id="PTHR24248">
    <property type="entry name" value="ADRENERGIC RECEPTOR-RELATED G-PROTEIN COUPLED RECEPTOR"/>
    <property type="match status" value="1"/>
</dbReference>
<name>A0A4C1YFX1_EUMVA</name>
<evidence type="ECO:0000313" key="14">
    <source>
        <dbReference type="EMBL" id="GBP73347.1"/>
    </source>
</evidence>
<dbReference type="OrthoDB" id="5957871at2759"/>
<keyword evidence="15" id="KW-1185">Reference proteome</keyword>
<comment type="caution">
    <text evidence="14">The sequence shown here is derived from an EMBL/GenBank/DDBJ whole genome shotgun (WGS) entry which is preliminary data.</text>
</comment>
<feature type="region of interest" description="Disordered" evidence="11">
    <location>
        <begin position="416"/>
        <end position="442"/>
    </location>
</feature>
<feature type="region of interest" description="Disordered" evidence="11">
    <location>
        <begin position="320"/>
        <end position="339"/>
    </location>
</feature>
<dbReference type="EMBL" id="BGZK01001170">
    <property type="protein sequence ID" value="GBP73347.1"/>
    <property type="molecule type" value="Genomic_DNA"/>
</dbReference>
<dbReference type="Gene3D" id="1.20.1070.10">
    <property type="entry name" value="Rhodopsin 7-helix transmembrane proteins"/>
    <property type="match status" value="2"/>
</dbReference>
<organism evidence="14 15">
    <name type="scientific">Eumeta variegata</name>
    <name type="common">Bagworm moth</name>
    <name type="synonym">Eumeta japonica</name>
    <dbReference type="NCBI Taxonomy" id="151549"/>
    <lineage>
        <taxon>Eukaryota</taxon>
        <taxon>Metazoa</taxon>
        <taxon>Ecdysozoa</taxon>
        <taxon>Arthropoda</taxon>
        <taxon>Hexapoda</taxon>
        <taxon>Insecta</taxon>
        <taxon>Pterygota</taxon>
        <taxon>Neoptera</taxon>
        <taxon>Endopterygota</taxon>
        <taxon>Lepidoptera</taxon>
        <taxon>Glossata</taxon>
        <taxon>Ditrysia</taxon>
        <taxon>Tineoidea</taxon>
        <taxon>Psychidae</taxon>
        <taxon>Oiketicinae</taxon>
        <taxon>Eumeta</taxon>
    </lineage>
</organism>
<dbReference type="InterPro" id="IPR000276">
    <property type="entry name" value="GPCR_Rhodpsn"/>
</dbReference>
<keyword evidence="4 10" id="KW-0812">Transmembrane</keyword>
<feature type="compositionally biased region" description="Polar residues" evidence="11">
    <location>
        <begin position="526"/>
        <end position="543"/>
    </location>
</feature>
<dbReference type="AlphaFoldDB" id="A0A4C1YFX1"/>
<feature type="transmembrane region" description="Helical" evidence="12">
    <location>
        <begin position="226"/>
        <end position="245"/>
    </location>
</feature>
<evidence type="ECO:0000256" key="12">
    <source>
        <dbReference type="SAM" id="Phobius"/>
    </source>
</evidence>
<evidence type="ECO:0000256" key="10">
    <source>
        <dbReference type="RuleBase" id="RU000688"/>
    </source>
</evidence>
<dbReference type="GO" id="GO:0071880">
    <property type="term" value="P:adenylate cyclase-activating adrenergic receptor signaling pathway"/>
    <property type="evidence" value="ECO:0007669"/>
    <property type="project" value="TreeGrafter"/>
</dbReference>
<evidence type="ECO:0000256" key="4">
    <source>
        <dbReference type="ARBA" id="ARBA00022692"/>
    </source>
</evidence>
<keyword evidence="8 10" id="KW-0675">Receptor</keyword>
<comment type="subcellular location">
    <subcellularLocation>
        <location evidence="1">Cell membrane</location>
        <topology evidence="1">Multi-pass membrane protein</topology>
    </subcellularLocation>
</comment>
<feature type="domain" description="G-protein coupled receptors family 1 profile" evidence="13">
    <location>
        <begin position="156"/>
        <end position="251"/>
    </location>
</feature>
<dbReference type="Proteomes" id="UP000299102">
    <property type="component" value="Unassembled WGS sequence"/>
</dbReference>
<evidence type="ECO:0000256" key="9">
    <source>
        <dbReference type="ARBA" id="ARBA00023224"/>
    </source>
</evidence>
<accession>A0A4C1YFX1</accession>
<reference evidence="14 15" key="1">
    <citation type="journal article" date="2019" name="Commun. Biol.">
        <title>The bagworm genome reveals a unique fibroin gene that provides high tensile strength.</title>
        <authorList>
            <person name="Kono N."/>
            <person name="Nakamura H."/>
            <person name="Ohtoshi R."/>
            <person name="Tomita M."/>
            <person name="Numata K."/>
            <person name="Arakawa K."/>
        </authorList>
    </citation>
    <scope>NUCLEOTIDE SEQUENCE [LARGE SCALE GENOMIC DNA]</scope>
</reference>
<dbReference type="PROSITE" id="PS00237">
    <property type="entry name" value="G_PROTEIN_RECEP_F1_1"/>
    <property type="match status" value="1"/>
</dbReference>
<dbReference type="PROSITE" id="PS50262">
    <property type="entry name" value="G_PROTEIN_RECEP_F1_2"/>
    <property type="match status" value="1"/>
</dbReference>
<evidence type="ECO:0000256" key="2">
    <source>
        <dbReference type="ARBA" id="ARBA00010663"/>
    </source>
</evidence>
<sequence length="586" mass="63215">MSQGESIYENPLFLTVILSYVPVRSAQASAGGAGWGEFAAMCVLALATVFGNAAVLVALRRAPTAPAHAPLTSLAAADLLLGLTVLPLAAARECFSFCIGHTLAGGGGLVPPLGTPGTWVRIAVSSTLYPTCNECLLVEWYVERNKRGEPDVLCCTASILSLCALGWERWSGVTEPLKKAKRARLAKLHSWLLWPVAAMVAVPTALVPTRASDKPCVVNTNIGYVFYSITISFYVPASVMVILYVRVLTSLASPLIVRAHRGSRSPATPRAASTTTVRITTAESTTTPIKSRTTASTAGVFTVTTNRSPTRILITMSESESKAFPKDPPGTESSSKSVRSFKISGDIRDGARVEQRKALLILQLKQNPMIGDLTPSPRDDKTILKKLKLDLCLSLSSDHPPTRAFDFGIESANESGRFQNSVPKRGSRMRGPSDLSSAPRHPHHNSADVVVFDLLDAFFRHATHCGTDPFMCESDLLLAFFLTDAFCDCVSDAAWRWCTWLGYANSALDPLVYATASPSMRRALQSTISLSRSDPTTSGSSPVRTPRDRHSKIPKNISDSPNKSLSLIEIVEASNVKIIKITQNEI</sequence>
<evidence type="ECO:0000256" key="5">
    <source>
        <dbReference type="ARBA" id="ARBA00022989"/>
    </source>
</evidence>
<dbReference type="GO" id="GO:0043410">
    <property type="term" value="P:positive regulation of MAPK cascade"/>
    <property type="evidence" value="ECO:0007669"/>
    <property type="project" value="TreeGrafter"/>
</dbReference>
<evidence type="ECO:0000256" key="11">
    <source>
        <dbReference type="SAM" id="MobiDB-lite"/>
    </source>
</evidence>
<dbReference type="STRING" id="151549.A0A4C1YFX1"/>
<feature type="region of interest" description="Disordered" evidence="11">
    <location>
        <begin position="526"/>
        <end position="558"/>
    </location>
</feature>
<comment type="similarity">
    <text evidence="2 10">Belongs to the G-protein coupled receptor 1 family.</text>
</comment>
<proteinExistence type="inferred from homology"/>
<keyword evidence="3" id="KW-1003">Cell membrane</keyword>
<dbReference type="GO" id="GO:0004930">
    <property type="term" value="F:G protein-coupled receptor activity"/>
    <property type="evidence" value="ECO:0007669"/>
    <property type="project" value="UniProtKB-KW"/>
</dbReference>
<keyword evidence="6 10" id="KW-0297">G-protein coupled receptor</keyword>
<evidence type="ECO:0000256" key="6">
    <source>
        <dbReference type="ARBA" id="ARBA00023040"/>
    </source>
</evidence>
<dbReference type="PRINTS" id="PR00237">
    <property type="entry name" value="GPCRRHODOPSN"/>
</dbReference>
<keyword evidence="9 10" id="KW-0807">Transducer</keyword>
<keyword evidence="7 12" id="KW-0472">Membrane</keyword>
<evidence type="ECO:0000256" key="8">
    <source>
        <dbReference type="ARBA" id="ARBA00023170"/>
    </source>
</evidence>